<comment type="caution">
    <text evidence="2">The sequence shown here is derived from an EMBL/GenBank/DDBJ whole genome shotgun (WGS) entry which is preliminary data.</text>
</comment>
<reference evidence="2" key="1">
    <citation type="journal article" date="2022" name="bioRxiv">
        <title>Sequencing and chromosome-scale assembly of the giantPleurodeles waltlgenome.</title>
        <authorList>
            <person name="Brown T."/>
            <person name="Elewa A."/>
            <person name="Iarovenko S."/>
            <person name="Subramanian E."/>
            <person name="Araus A.J."/>
            <person name="Petzold A."/>
            <person name="Susuki M."/>
            <person name="Suzuki K.-i.T."/>
            <person name="Hayashi T."/>
            <person name="Toyoda A."/>
            <person name="Oliveira C."/>
            <person name="Osipova E."/>
            <person name="Leigh N.D."/>
            <person name="Simon A."/>
            <person name="Yun M.H."/>
        </authorList>
    </citation>
    <scope>NUCLEOTIDE SEQUENCE</scope>
    <source>
        <strain evidence="2">20211129_DDA</strain>
        <tissue evidence="2">Liver</tissue>
    </source>
</reference>
<dbReference type="Proteomes" id="UP001066276">
    <property type="component" value="Chromosome 9"/>
</dbReference>
<sequence>MAGTGAVGPLGAPALPMPLAWAVQGPPNRAPQRFSLSAVKIATGATAPVAPLQLRRLHSEPASLLKGLSRWAGRRSSGGHPPAHRESRNGRCGLLTAEWSFGGNRLAGGDRRPPQSE</sequence>
<dbReference type="EMBL" id="JANPWB010000013">
    <property type="protein sequence ID" value="KAJ1108767.1"/>
    <property type="molecule type" value="Genomic_DNA"/>
</dbReference>
<keyword evidence="3" id="KW-1185">Reference proteome</keyword>
<gene>
    <name evidence="2" type="ORF">NDU88_006137</name>
</gene>
<evidence type="ECO:0000313" key="3">
    <source>
        <dbReference type="Proteomes" id="UP001066276"/>
    </source>
</evidence>
<protein>
    <recommendedName>
        <fullName evidence="4">Secreted protein</fullName>
    </recommendedName>
</protein>
<name>A0AAV7N2K5_PLEWA</name>
<proteinExistence type="predicted"/>
<organism evidence="2 3">
    <name type="scientific">Pleurodeles waltl</name>
    <name type="common">Iberian ribbed newt</name>
    <dbReference type="NCBI Taxonomy" id="8319"/>
    <lineage>
        <taxon>Eukaryota</taxon>
        <taxon>Metazoa</taxon>
        <taxon>Chordata</taxon>
        <taxon>Craniata</taxon>
        <taxon>Vertebrata</taxon>
        <taxon>Euteleostomi</taxon>
        <taxon>Amphibia</taxon>
        <taxon>Batrachia</taxon>
        <taxon>Caudata</taxon>
        <taxon>Salamandroidea</taxon>
        <taxon>Salamandridae</taxon>
        <taxon>Pleurodelinae</taxon>
        <taxon>Pleurodeles</taxon>
    </lineage>
</organism>
<feature type="region of interest" description="Disordered" evidence="1">
    <location>
        <begin position="72"/>
        <end position="91"/>
    </location>
</feature>
<dbReference type="AlphaFoldDB" id="A0AAV7N2K5"/>
<evidence type="ECO:0000256" key="1">
    <source>
        <dbReference type="SAM" id="MobiDB-lite"/>
    </source>
</evidence>
<evidence type="ECO:0000313" key="2">
    <source>
        <dbReference type="EMBL" id="KAJ1108767.1"/>
    </source>
</evidence>
<accession>A0AAV7N2K5</accession>
<evidence type="ECO:0008006" key="4">
    <source>
        <dbReference type="Google" id="ProtNLM"/>
    </source>
</evidence>